<reference evidence="3" key="1">
    <citation type="journal article" date="2019" name="Int. J. Syst. Evol. Microbiol.">
        <title>The Global Catalogue of Microorganisms (GCM) 10K type strain sequencing project: providing services to taxonomists for standard genome sequencing and annotation.</title>
        <authorList>
            <consortium name="The Broad Institute Genomics Platform"/>
            <consortium name="The Broad Institute Genome Sequencing Center for Infectious Disease"/>
            <person name="Wu L."/>
            <person name="Ma J."/>
        </authorList>
    </citation>
    <scope>NUCLEOTIDE SEQUENCE [LARGE SCALE GENOMIC DNA]</scope>
    <source>
        <strain evidence="3">KACC 11299</strain>
    </source>
</reference>
<organism evidence="2 3">
    <name type="scientific">Sporosarcina koreensis</name>
    <dbReference type="NCBI Taxonomy" id="334735"/>
    <lineage>
        <taxon>Bacteria</taxon>
        <taxon>Bacillati</taxon>
        <taxon>Bacillota</taxon>
        <taxon>Bacilli</taxon>
        <taxon>Bacillales</taxon>
        <taxon>Caryophanaceae</taxon>
        <taxon>Sporosarcina</taxon>
    </lineage>
</organism>
<dbReference type="EMBL" id="JBHSNP010000009">
    <property type="protein sequence ID" value="MFC5602510.1"/>
    <property type="molecule type" value="Genomic_DNA"/>
</dbReference>
<sequence>MQSFKRYCLFVILALLLPGCANEKKESSTKITFEPYTMSEQESLLISKTGVGYIEFFKLNGTLGKDDDLEFSVEVYENGKFKEELLKTWGAVDEKYKDSIISFGMSDYQGEDDSSKSFKLISGIPSGLATTSYPNDVTAYSFSKLVGEKITLKKNEPVYLAAWVGTTKNSLRSIGSENGELPAGIDEYENALLYKVLWTDKK</sequence>
<dbReference type="Proteomes" id="UP001596071">
    <property type="component" value="Unassembled WGS sequence"/>
</dbReference>
<evidence type="ECO:0008006" key="4">
    <source>
        <dbReference type="Google" id="ProtNLM"/>
    </source>
</evidence>
<evidence type="ECO:0000313" key="3">
    <source>
        <dbReference type="Proteomes" id="UP001596071"/>
    </source>
</evidence>
<feature type="chain" id="PRO_5046289076" description="Lipoprotein" evidence="1">
    <location>
        <begin position="24"/>
        <end position="202"/>
    </location>
</feature>
<keyword evidence="3" id="KW-1185">Reference proteome</keyword>
<proteinExistence type="predicted"/>
<evidence type="ECO:0000313" key="2">
    <source>
        <dbReference type="EMBL" id="MFC5602510.1"/>
    </source>
</evidence>
<feature type="signal peptide" evidence="1">
    <location>
        <begin position="1"/>
        <end position="23"/>
    </location>
</feature>
<accession>A0ABW0TU03</accession>
<protein>
    <recommendedName>
        <fullName evidence="4">Lipoprotein</fullName>
    </recommendedName>
</protein>
<evidence type="ECO:0000256" key="1">
    <source>
        <dbReference type="SAM" id="SignalP"/>
    </source>
</evidence>
<comment type="caution">
    <text evidence="2">The sequence shown here is derived from an EMBL/GenBank/DDBJ whole genome shotgun (WGS) entry which is preliminary data.</text>
</comment>
<keyword evidence="1" id="KW-0732">Signal</keyword>
<dbReference type="RefSeq" id="WP_381442615.1">
    <property type="nucleotide sequence ID" value="NZ_JBHSNP010000009.1"/>
</dbReference>
<gene>
    <name evidence="2" type="ORF">ACFPTP_04695</name>
</gene>
<name>A0ABW0TU03_9BACL</name>